<dbReference type="InterPro" id="IPR005017">
    <property type="entry name" value="OMPP1/FadL/TodX"/>
</dbReference>
<evidence type="ECO:0000256" key="8">
    <source>
        <dbReference type="SAM" id="SignalP"/>
    </source>
</evidence>
<comment type="subcellular location">
    <subcellularLocation>
        <location evidence="1">Cell outer membrane</location>
        <topology evidence="1">Multi-pass membrane protein</topology>
    </subcellularLocation>
</comment>
<dbReference type="Gene3D" id="2.40.160.60">
    <property type="entry name" value="Outer membrane protein transport protein (OMPP1/FadL/TodX)"/>
    <property type="match status" value="1"/>
</dbReference>
<dbReference type="Proteomes" id="UP000478546">
    <property type="component" value="Unassembled WGS sequence"/>
</dbReference>
<dbReference type="PANTHER" id="PTHR35093">
    <property type="entry name" value="OUTER MEMBRANE PROTEIN NMB0088-RELATED"/>
    <property type="match status" value="1"/>
</dbReference>
<dbReference type="AlphaFoldDB" id="A0A6B2H7H7"/>
<keyword evidence="10" id="KW-1185">Reference proteome</keyword>
<dbReference type="EMBL" id="JAAEAA010000013">
    <property type="protein sequence ID" value="NDK56437.1"/>
    <property type="molecule type" value="Genomic_DNA"/>
</dbReference>
<feature type="signal peptide" evidence="8">
    <location>
        <begin position="1"/>
        <end position="21"/>
    </location>
</feature>
<evidence type="ECO:0000313" key="9">
    <source>
        <dbReference type="EMBL" id="NDK56437.1"/>
    </source>
</evidence>
<keyword evidence="7" id="KW-0998">Cell outer membrane</keyword>
<evidence type="ECO:0000256" key="2">
    <source>
        <dbReference type="ARBA" id="ARBA00008163"/>
    </source>
</evidence>
<sequence length="518" mass="57163">MKKLLSASLALLLGWSGTALAQNEEDALRYTRQALQGSARIQGIGGAQTALGADISTMSVNPAGLGMFRRSEANISLGFTNNSTTSRFMDNTTPDERNTVNLPQGGVVFSNRKDDSDGSDWRGTAFGVSITRLSNFNQRFSYNGTVQPPNTIVDYFAEQANLNGRTKADLDDEYGDFYSLEGLAYGTYLFDFKDVYGKDTTAAIALYSVGDIDQFEEMERRGSQNQIDFAFGTSFRDKIYLGASLGIVTSNFTQERIFRESGYFIERKRKVQGEADVIESDGDYSLELRDEFTTEGAGVNLKVGVIVRPIDAIRFGVSIQTPTAYTFTETYDRSMYTTINTDLGSDNYSAAEMPGEFSYSLTTPFRANTGLAVFLGKYGFVTADAEFVDYSNMRFSEDEDGSGFGSYFSGVNSRINETYKSAMNYRIGAEGRYEVFRLRGGYAISESPYKNSAFDAKTNTLTLGAGVRLQKYYADVAYARTTGNSLYSPYTFANGEGNPIVDLDNKQTNVMFTVGMNF</sequence>
<keyword evidence="6" id="KW-0472">Membrane</keyword>
<keyword evidence="4" id="KW-0812">Transmembrane</keyword>
<gene>
    <name evidence="9" type="ORF">GWO68_10950</name>
</gene>
<dbReference type="GO" id="GO:0015483">
    <property type="term" value="F:long-chain fatty acid transporting porin activity"/>
    <property type="evidence" value="ECO:0007669"/>
    <property type="project" value="TreeGrafter"/>
</dbReference>
<dbReference type="RefSeq" id="WP_162346500.1">
    <property type="nucleotide sequence ID" value="NZ_JAAEAA010000013.1"/>
</dbReference>
<protein>
    <recommendedName>
        <fullName evidence="11">Outer membrane protein transport protein (OMPP1/FadL/TodX)</fullName>
    </recommendedName>
</protein>
<keyword evidence="5 8" id="KW-0732">Signal</keyword>
<reference evidence="9 10" key="1">
    <citation type="submission" date="2020-01" db="EMBL/GenBank/DDBJ databases">
        <authorList>
            <person name="Kim M.K."/>
        </authorList>
    </citation>
    <scope>NUCLEOTIDE SEQUENCE [LARGE SCALE GENOMIC DNA]</scope>
    <source>
        <strain evidence="9 10">BT213</strain>
    </source>
</reference>
<dbReference type="GO" id="GO:0009279">
    <property type="term" value="C:cell outer membrane"/>
    <property type="evidence" value="ECO:0007669"/>
    <property type="project" value="UniProtKB-SubCell"/>
</dbReference>
<comment type="caution">
    <text evidence="9">The sequence shown here is derived from an EMBL/GenBank/DDBJ whole genome shotgun (WGS) entry which is preliminary data.</text>
</comment>
<keyword evidence="3" id="KW-1134">Transmembrane beta strand</keyword>
<evidence type="ECO:0000256" key="4">
    <source>
        <dbReference type="ARBA" id="ARBA00022692"/>
    </source>
</evidence>
<comment type="similarity">
    <text evidence="2">Belongs to the OmpP1/FadL family.</text>
</comment>
<evidence type="ECO:0000313" key="10">
    <source>
        <dbReference type="Proteomes" id="UP000478546"/>
    </source>
</evidence>
<proteinExistence type="inferred from homology"/>
<organism evidence="9 10">
    <name type="scientific">Pontibacter fetidus</name>
    <dbReference type="NCBI Taxonomy" id="2700082"/>
    <lineage>
        <taxon>Bacteria</taxon>
        <taxon>Pseudomonadati</taxon>
        <taxon>Bacteroidota</taxon>
        <taxon>Cytophagia</taxon>
        <taxon>Cytophagales</taxon>
        <taxon>Hymenobacteraceae</taxon>
        <taxon>Pontibacter</taxon>
    </lineage>
</organism>
<feature type="chain" id="PRO_5025536601" description="Outer membrane protein transport protein (OMPP1/FadL/TodX)" evidence="8">
    <location>
        <begin position="22"/>
        <end position="518"/>
    </location>
</feature>
<evidence type="ECO:0000256" key="6">
    <source>
        <dbReference type="ARBA" id="ARBA00023136"/>
    </source>
</evidence>
<evidence type="ECO:0000256" key="5">
    <source>
        <dbReference type="ARBA" id="ARBA00022729"/>
    </source>
</evidence>
<accession>A0A6B2H7H7</accession>
<evidence type="ECO:0000256" key="3">
    <source>
        <dbReference type="ARBA" id="ARBA00022452"/>
    </source>
</evidence>
<evidence type="ECO:0000256" key="1">
    <source>
        <dbReference type="ARBA" id="ARBA00004571"/>
    </source>
</evidence>
<evidence type="ECO:0000256" key="7">
    <source>
        <dbReference type="ARBA" id="ARBA00023237"/>
    </source>
</evidence>
<dbReference type="PANTHER" id="PTHR35093:SF8">
    <property type="entry name" value="OUTER MEMBRANE PROTEIN NMB0088-RELATED"/>
    <property type="match status" value="1"/>
</dbReference>
<evidence type="ECO:0008006" key="11">
    <source>
        <dbReference type="Google" id="ProtNLM"/>
    </source>
</evidence>
<name>A0A6B2H7H7_9BACT</name>
<dbReference type="SUPFAM" id="SSF56935">
    <property type="entry name" value="Porins"/>
    <property type="match status" value="1"/>
</dbReference>